<keyword evidence="12" id="KW-1185">Reference proteome</keyword>
<feature type="domain" description="AMP-binding enzyme C-terminal" evidence="9">
    <location>
        <begin position="539"/>
        <end position="616"/>
    </location>
</feature>
<dbReference type="GeneID" id="42798070"/>
<dbReference type="GO" id="GO:0043955">
    <property type="term" value="F:3-hydroxypropionyl-CoA synthetase activity"/>
    <property type="evidence" value="ECO:0007669"/>
    <property type="project" value="UniProtKB-EC"/>
</dbReference>
<dbReference type="NCBIfam" id="TIGR02188">
    <property type="entry name" value="Ac_CoA_lig_AcsA"/>
    <property type="match status" value="1"/>
</dbReference>
<comment type="function">
    <text evidence="6">Plays a role in the autotrophic CO(2) fixation pathway. Activates 3-hydroxypropionate to its CoA ester. Can also activate propionate, and to a lesser extent acrylate, acetate and butyrate.</text>
</comment>
<dbReference type="PROSITE" id="PS00455">
    <property type="entry name" value="AMP_BINDING"/>
    <property type="match status" value="1"/>
</dbReference>
<organism evidence="11 12">
    <name type="scientific">Stygiolobus azoricus</name>
    <dbReference type="NCBI Taxonomy" id="41675"/>
    <lineage>
        <taxon>Archaea</taxon>
        <taxon>Thermoproteota</taxon>
        <taxon>Thermoprotei</taxon>
        <taxon>Sulfolobales</taxon>
        <taxon>Sulfolobaceae</taxon>
        <taxon>Stygiolobus</taxon>
    </lineage>
</organism>
<dbReference type="GO" id="GO:0043427">
    <property type="term" value="P:carbon fixation by 3-hydroxypropionate cycle"/>
    <property type="evidence" value="ECO:0007669"/>
    <property type="project" value="UniProtKB-ARBA"/>
</dbReference>
<keyword evidence="3" id="KW-0547">Nucleotide-binding</keyword>
<evidence type="ECO:0000259" key="8">
    <source>
        <dbReference type="Pfam" id="PF00501"/>
    </source>
</evidence>
<dbReference type="KEGG" id="sazo:D1868_03325"/>
<comment type="similarity">
    <text evidence="1">Belongs to the ATP-dependent AMP-binding enzyme family.</text>
</comment>
<dbReference type="GO" id="GO:0019427">
    <property type="term" value="P:acetyl-CoA biosynthetic process from acetate"/>
    <property type="evidence" value="ECO:0007669"/>
    <property type="project" value="UniProtKB-UniRule"/>
</dbReference>
<dbReference type="Pfam" id="PF16177">
    <property type="entry name" value="ACAS_N"/>
    <property type="match status" value="1"/>
</dbReference>
<evidence type="ECO:0000313" key="11">
    <source>
        <dbReference type="EMBL" id="QGR19102.1"/>
    </source>
</evidence>
<evidence type="ECO:0000256" key="1">
    <source>
        <dbReference type="ARBA" id="ARBA00006432"/>
    </source>
</evidence>
<keyword evidence="4" id="KW-0067">ATP-binding</keyword>
<evidence type="ECO:0000313" key="12">
    <source>
        <dbReference type="Proteomes" id="UP000423396"/>
    </source>
</evidence>
<dbReference type="InterPro" id="IPR042099">
    <property type="entry name" value="ANL_N_sf"/>
</dbReference>
<dbReference type="NCBIfam" id="NF001208">
    <property type="entry name" value="PRK00174.1"/>
    <property type="match status" value="1"/>
</dbReference>
<dbReference type="PANTHER" id="PTHR24095:SF232">
    <property type="entry name" value="ACETYL-COENZYME A SYNTHETASE"/>
    <property type="match status" value="1"/>
</dbReference>
<keyword evidence="2 11" id="KW-0436">Ligase</keyword>
<evidence type="ECO:0000256" key="3">
    <source>
        <dbReference type="ARBA" id="ARBA00022741"/>
    </source>
</evidence>
<evidence type="ECO:0000256" key="4">
    <source>
        <dbReference type="ARBA" id="ARBA00022840"/>
    </source>
</evidence>
<dbReference type="InterPro" id="IPR000873">
    <property type="entry name" value="AMP-dep_synth/lig_dom"/>
</dbReference>
<dbReference type="AlphaFoldDB" id="A0A650CN60"/>
<comment type="catalytic activity">
    <reaction evidence="5">
        <text>3-hydroxypropanoate + ATP + CoA = 3-hydroxypropanoyl-CoA + AMP + diphosphate</text>
        <dbReference type="Rhea" id="RHEA:26534"/>
        <dbReference type="ChEBI" id="CHEBI:16510"/>
        <dbReference type="ChEBI" id="CHEBI:30616"/>
        <dbReference type="ChEBI" id="CHEBI:33019"/>
        <dbReference type="ChEBI" id="CHEBI:57287"/>
        <dbReference type="ChEBI" id="CHEBI:58528"/>
        <dbReference type="ChEBI" id="CHEBI:456215"/>
        <dbReference type="EC" id="6.2.1.36"/>
    </reaction>
</comment>
<dbReference type="SUPFAM" id="SSF56801">
    <property type="entry name" value="Acetyl-CoA synthetase-like"/>
    <property type="match status" value="1"/>
</dbReference>
<feature type="domain" description="Acetyl-coenzyme A synthetase N-terminal" evidence="10">
    <location>
        <begin position="28"/>
        <end position="83"/>
    </location>
</feature>
<dbReference type="FunFam" id="3.40.50.12780:FF:000001">
    <property type="entry name" value="Acetyl-coenzyme A synthetase"/>
    <property type="match status" value="1"/>
</dbReference>
<dbReference type="InterPro" id="IPR032387">
    <property type="entry name" value="ACAS_N"/>
</dbReference>
<dbReference type="EMBL" id="CP045483">
    <property type="protein sequence ID" value="QGR19102.1"/>
    <property type="molecule type" value="Genomic_DNA"/>
</dbReference>
<name>A0A650CN60_9CREN</name>
<dbReference type="RefSeq" id="WP_156005522.1">
    <property type="nucleotide sequence ID" value="NZ_CP045483.1"/>
</dbReference>
<dbReference type="Pfam" id="PF13193">
    <property type="entry name" value="AMP-binding_C"/>
    <property type="match status" value="1"/>
</dbReference>
<dbReference type="Gene3D" id="3.40.50.12780">
    <property type="entry name" value="N-terminal domain of ligase-like"/>
    <property type="match status" value="1"/>
</dbReference>
<dbReference type="GO" id="GO:0005524">
    <property type="term" value="F:ATP binding"/>
    <property type="evidence" value="ECO:0007669"/>
    <property type="project" value="UniProtKB-KW"/>
</dbReference>
<dbReference type="InterPro" id="IPR045851">
    <property type="entry name" value="AMP-bd_C_sf"/>
</dbReference>
<dbReference type="OrthoDB" id="371752at2157"/>
<reference evidence="11 12" key="1">
    <citation type="submission" date="2019-10" db="EMBL/GenBank/DDBJ databases">
        <title>Genome Sequences from Six Type Strain Members of the Archaeal Family Sulfolobaceae: Acidianus ambivalens, Acidianus infernus, Metallosphaera prunae, Stygiolobus azoricus, Sulfolobus metallicus, and Sulfurisphaera ohwakuensis.</title>
        <authorList>
            <person name="Counts J.A."/>
            <person name="Kelly R.M."/>
        </authorList>
    </citation>
    <scope>NUCLEOTIDE SEQUENCE [LARGE SCALE GENOMIC DNA]</scope>
    <source>
        <strain evidence="11 12">FC6</strain>
    </source>
</reference>
<gene>
    <name evidence="11" type="primary">acs</name>
    <name evidence="11" type="ORF">D1868_03325</name>
</gene>
<dbReference type="Proteomes" id="UP000423396">
    <property type="component" value="Chromosome"/>
</dbReference>
<evidence type="ECO:0000256" key="7">
    <source>
        <dbReference type="NCBIfam" id="TIGR02188"/>
    </source>
</evidence>
<evidence type="ECO:0000259" key="10">
    <source>
        <dbReference type="Pfam" id="PF16177"/>
    </source>
</evidence>
<dbReference type="GO" id="GO:0016208">
    <property type="term" value="F:AMP binding"/>
    <property type="evidence" value="ECO:0007669"/>
    <property type="project" value="InterPro"/>
</dbReference>
<dbReference type="Pfam" id="PF00501">
    <property type="entry name" value="AMP-binding"/>
    <property type="match status" value="1"/>
</dbReference>
<evidence type="ECO:0000256" key="5">
    <source>
        <dbReference type="ARBA" id="ARBA00051214"/>
    </source>
</evidence>
<dbReference type="InterPro" id="IPR025110">
    <property type="entry name" value="AMP-bd_C"/>
</dbReference>
<dbReference type="GO" id="GO:0003987">
    <property type="term" value="F:acetate-CoA ligase activity"/>
    <property type="evidence" value="ECO:0007669"/>
    <property type="project" value="UniProtKB-UniRule"/>
</dbReference>
<evidence type="ECO:0000256" key="2">
    <source>
        <dbReference type="ARBA" id="ARBA00022598"/>
    </source>
</evidence>
<dbReference type="InterPro" id="IPR011904">
    <property type="entry name" value="Ac_CoA_lig"/>
</dbReference>
<feature type="domain" description="AMP-dependent synthetase/ligase" evidence="8">
    <location>
        <begin position="94"/>
        <end position="471"/>
    </location>
</feature>
<evidence type="ECO:0000256" key="6">
    <source>
        <dbReference type="ARBA" id="ARBA00059013"/>
    </source>
</evidence>
<dbReference type="PANTHER" id="PTHR24095">
    <property type="entry name" value="ACETYL-COENZYME A SYNTHETASE"/>
    <property type="match status" value="1"/>
</dbReference>
<evidence type="ECO:0000259" key="9">
    <source>
        <dbReference type="Pfam" id="PF13193"/>
    </source>
</evidence>
<protein>
    <recommendedName>
        <fullName evidence="7">Acetate--CoA ligase</fullName>
        <ecNumber evidence="7">6.2.1.1</ecNumber>
    </recommendedName>
</protein>
<dbReference type="Gene3D" id="3.30.300.30">
    <property type="match status" value="1"/>
</dbReference>
<dbReference type="InterPro" id="IPR020845">
    <property type="entry name" value="AMP-binding_CS"/>
</dbReference>
<dbReference type="EC" id="6.2.1.1" evidence="7"/>
<proteinExistence type="inferred from homology"/>
<accession>A0A650CN60</accession>
<sequence>MGEKLSEQLQQLGEKNLEEKADYNMRYYLYLYKKSVEDPAGFWGELAKELIDWFEPWRKTFVQEEGLLTKWFVGGKLNASYNAVDRHLNSHRKYKAAIIWESGRGEKKVVTYQDLYYEVNKWANALRQLGVQKGDRVTIYMPLTPEGVIAKLAVARLGAIHSVVFAGFGAQALADRIQDAGSKVVITADAYYRRGKIVELKKTVDEALQILGNNSPVQKVLVYKRTGTEIPFDEKRDVYFDEVGKFKPVEPEPVEATQPLFILYTSGTTGKPKGIVHSTGGYLVGTAAMLLWSYGLSQDNDVLFNTSDIGWIVGHSYITYSPLVMGRTIVIYEDAPDYPYPDKWAELIEKYKATTFGTSATAIRSFMKYGEDYVKQHDLSSLRIIVTNGEPLNYAPWKWGLEVVGGGKVFMSHQWWQTETGAPNIGYIPGAVYLPMKSGPAVGFALPGNKVQVLNEEGKPTAPRERGYLVMLPPFPPMMMIGMWNDPNNERLKKTYFNKFPGIYYSGDYAMIDEDGYIWVMGRADETIKVAAHRIGAGEVESIVTAHPAVAEAAAVGIPDPVKGEAVHLFVVLKSGYSASPELTKDIQNHVRKYMGAIVTPEVHFVDKLPKTRSGKVMRRVIRAVMMGQNAGDISTLEDEASMEDIKKAVEEFKKSLKSE</sequence>